<feature type="transmembrane region" description="Helical" evidence="6">
    <location>
        <begin position="521"/>
        <end position="544"/>
    </location>
</feature>
<reference evidence="7 8" key="1">
    <citation type="journal article" date="2015" name="Fungal Genet. Biol.">
        <title>Evolution of novel wood decay mechanisms in Agaricales revealed by the genome sequences of Fistulina hepatica and Cylindrobasidium torrendii.</title>
        <authorList>
            <person name="Floudas D."/>
            <person name="Held B.W."/>
            <person name="Riley R."/>
            <person name="Nagy L.G."/>
            <person name="Koehler G."/>
            <person name="Ransdell A.S."/>
            <person name="Younus H."/>
            <person name="Chow J."/>
            <person name="Chiniquy J."/>
            <person name="Lipzen A."/>
            <person name="Tritt A."/>
            <person name="Sun H."/>
            <person name="Haridas S."/>
            <person name="LaButti K."/>
            <person name="Ohm R.A."/>
            <person name="Kues U."/>
            <person name="Blanchette R.A."/>
            <person name="Grigoriev I.V."/>
            <person name="Minto R.E."/>
            <person name="Hibbett D.S."/>
        </authorList>
    </citation>
    <scope>NUCLEOTIDE SEQUENCE [LARGE SCALE GENOMIC DNA]</scope>
    <source>
        <strain evidence="7 8">FP15055 ss-10</strain>
    </source>
</reference>
<dbReference type="SUPFAM" id="SSF103473">
    <property type="entry name" value="MFS general substrate transporter"/>
    <property type="match status" value="1"/>
</dbReference>
<dbReference type="Gene3D" id="1.20.1250.20">
    <property type="entry name" value="MFS general substrate transporter like domains"/>
    <property type="match status" value="1"/>
</dbReference>
<keyword evidence="3 6" id="KW-0812">Transmembrane</keyword>
<feature type="transmembrane region" description="Helical" evidence="6">
    <location>
        <begin position="384"/>
        <end position="405"/>
    </location>
</feature>
<feature type="transmembrane region" description="Helical" evidence="6">
    <location>
        <begin position="468"/>
        <end position="494"/>
    </location>
</feature>
<proteinExistence type="predicted"/>
<feature type="transmembrane region" description="Helical" evidence="6">
    <location>
        <begin position="206"/>
        <end position="226"/>
    </location>
</feature>
<feature type="transmembrane region" description="Helical" evidence="6">
    <location>
        <begin position="128"/>
        <end position="156"/>
    </location>
</feature>
<feature type="transmembrane region" description="Helical" evidence="6">
    <location>
        <begin position="25"/>
        <end position="42"/>
    </location>
</feature>
<feature type="transmembrane region" description="Helical" evidence="6">
    <location>
        <begin position="355"/>
        <end position="372"/>
    </location>
</feature>
<keyword evidence="4 6" id="KW-1133">Transmembrane helix</keyword>
<comment type="subcellular location">
    <subcellularLocation>
        <location evidence="1">Membrane</location>
        <topology evidence="1">Multi-pass membrane protein</topology>
    </subcellularLocation>
</comment>
<sequence length="552" mass="59159">MTHDLGHGQQDSQLTGHARVGGHSLLRFPVLTIGLLGMQIFWSVEQAYGSPYLLSLGLSKSAMAMVFLAGPASSLIVQPLVGVLSDNCTSRFGRRRPYIIGGACIAVSGMLLLGHAREVGGMFSSNNTFTLFLAVFAVFVVDFSTQIVVTVAYALLVEVLPASDQATVNAWSARMGAIGGVVGFWIGTLDLPTLLPALGPNELSALSVISSFLLLAGYSTTAILVHEQVLVKHIPRSTFKEVIDQFRGLLANYETLPSAIKQIFIIQFLSWMGWFPVWFYTTVFVGDAYKRQILADPATPFDAAAIEDEATRVGAHALLYSALLSLSCNFVLPLLTKNPDGSEAKSWKIGQTELWVVGMGVFSTSMFATFFTDSLIGSTLIMSALGFSGAIAFWVPFSLIGAMIAGSSATSSHPGEDVVMTEVRRSRPSESAETLLVGGHARDDEASILSGSEDGEEVREDLSARTGIILGLHNIFTVLPQFVMTGMASIVFALTDYAPPSDVSVVANAREEMLEAASKNAVVYVFRLGGASTMIAAILCYRLARELRAQKV</sequence>
<evidence type="ECO:0000256" key="6">
    <source>
        <dbReference type="SAM" id="Phobius"/>
    </source>
</evidence>
<dbReference type="Proteomes" id="UP000054007">
    <property type="component" value="Unassembled WGS sequence"/>
</dbReference>
<evidence type="ECO:0000256" key="1">
    <source>
        <dbReference type="ARBA" id="ARBA00004141"/>
    </source>
</evidence>
<keyword evidence="8" id="KW-1185">Reference proteome</keyword>
<evidence type="ECO:0000313" key="8">
    <source>
        <dbReference type="Proteomes" id="UP000054007"/>
    </source>
</evidence>
<dbReference type="GO" id="GO:0005886">
    <property type="term" value="C:plasma membrane"/>
    <property type="evidence" value="ECO:0007669"/>
    <property type="project" value="TreeGrafter"/>
</dbReference>
<protein>
    <submittedName>
        <fullName evidence="7">MFS general substrate transporter</fullName>
    </submittedName>
</protein>
<dbReference type="PANTHER" id="PTHR19432">
    <property type="entry name" value="SUGAR TRANSPORTER"/>
    <property type="match status" value="1"/>
</dbReference>
<accession>A0A0D7B3J5</accession>
<dbReference type="PANTHER" id="PTHR19432:SF91">
    <property type="entry name" value="GENERAL ALPHA-GLUCOSIDE PERMEASE"/>
    <property type="match status" value="1"/>
</dbReference>
<keyword evidence="2" id="KW-0813">Transport</keyword>
<dbReference type="EMBL" id="KN880606">
    <property type="protein sequence ID" value="KIY65067.1"/>
    <property type="molecule type" value="Genomic_DNA"/>
</dbReference>
<feature type="transmembrane region" description="Helical" evidence="6">
    <location>
        <begin position="317"/>
        <end position="335"/>
    </location>
</feature>
<gene>
    <name evidence="7" type="ORF">CYLTODRAFT_380018</name>
</gene>
<organism evidence="7 8">
    <name type="scientific">Cylindrobasidium torrendii FP15055 ss-10</name>
    <dbReference type="NCBI Taxonomy" id="1314674"/>
    <lineage>
        <taxon>Eukaryota</taxon>
        <taxon>Fungi</taxon>
        <taxon>Dikarya</taxon>
        <taxon>Basidiomycota</taxon>
        <taxon>Agaricomycotina</taxon>
        <taxon>Agaricomycetes</taxon>
        <taxon>Agaricomycetidae</taxon>
        <taxon>Agaricales</taxon>
        <taxon>Marasmiineae</taxon>
        <taxon>Physalacriaceae</taxon>
        <taxon>Cylindrobasidium</taxon>
    </lineage>
</organism>
<feature type="transmembrane region" description="Helical" evidence="6">
    <location>
        <begin position="62"/>
        <end position="85"/>
    </location>
</feature>
<dbReference type="Pfam" id="PF13347">
    <property type="entry name" value="MFS_2"/>
    <property type="match status" value="1"/>
</dbReference>
<dbReference type="InterPro" id="IPR036259">
    <property type="entry name" value="MFS_trans_sf"/>
</dbReference>
<dbReference type="AlphaFoldDB" id="A0A0D7B3J5"/>
<evidence type="ECO:0000256" key="5">
    <source>
        <dbReference type="ARBA" id="ARBA00023136"/>
    </source>
</evidence>
<evidence type="ECO:0000256" key="4">
    <source>
        <dbReference type="ARBA" id="ARBA00022989"/>
    </source>
</evidence>
<dbReference type="GO" id="GO:0008506">
    <property type="term" value="F:sucrose:proton symporter activity"/>
    <property type="evidence" value="ECO:0007669"/>
    <property type="project" value="TreeGrafter"/>
</dbReference>
<evidence type="ECO:0000256" key="3">
    <source>
        <dbReference type="ARBA" id="ARBA00022692"/>
    </source>
</evidence>
<name>A0A0D7B3J5_9AGAR</name>
<feature type="transmembrane region" description="Helical" evidence="6">
    <location>
        <begin position="168"/>
        <end position="186"/>
    </location>
</feature>
<keyword evidence="5 6" id="KW-0472">Membrane</keyword>
<evidence type="ECO:0000313" key="7">
    <source>
        <dbReference type="EMBL" id="KIY65067.1"/>
    </source>
</evidence>
<feature type="transmembrane region" description="Helical" evidence="6">
    <location>
        <begin position="97"/>
        <end position="116"/>
    </location>
</feature>
<feature type="transmembrane region" description="Helical" evidence="6">
    <location>
        <begin position="263"/>
        <end position="281"/>
    </location>
</feature>
<evidence type="ECO:0000256" key="2">
    <source>
        <dbReference type="ARBA" id="ARBA00022448"/>
    </source>
</evidence>
<dbReference type="OrthoDB" id="28755at2759"/>